<keyword evidence="1" id="KW-0406">Ion transport</keyword>
<organism evidence="1 2">
    <name type="scientific">Apodemus speciosus</name>
    <name type="common">Large Japanese field mouse</name>
    <dbReference type="NCBI Taxonomy" id="105296"/>
    <lineage>
        <taxon>Eukaryota</taxon>
        <taxon>Metazoa</taxon>
        <taxon>Chordata</taxon>
        <taxon>Craniata</taxon>
        <taxon>Vertebrata</taxon>
        <taxon>Euteleostomi</taxon>
        <taxon>Mammalia</taxon>
        <taxon>Eutheria</taxon>
        <taxon>Euarchontoglires</taxon>
        <taxon>Glires</taxon>
        <taxon>Rodentia</taxon>
        <taxon>Myomorpha</taxon>
        <taxon>Muroidea</taxon>
        <taxon>Muridae</taxon>
        <taxon>Murinae</taxon>
        <taxon>Apodemus</taxon>
    </lineage>
</organism>
<evidence type="ECO:0000313" key="2">
    <source>
        <dbReference type="Proteomes" id="UP001623349"/>
    </source>
</evidence>
<dbReference type="EMBL" id="BAAFST010000014">
    <property type="protein sequence ID" value="GAB1298980.1"/>
    <property type="molecule type" value="Genomic_DNA"/>
</dbReference>
<dbReference type="Proteomes" id="UP001623349">
    <property type="component" value="Unassembled WGS sequence"/>
</dbReference>
<sequence length="81" mass="8979">MDTKYISIMPDNRKLANGTNVLGLLVDTLLNEDFRLVSTRTPAASGEKSECYVFERIKSQVLGMNKTPKSETTTMPAPSQK</sequence>
<protein>
    <submittedName>
        <fullName evidence="1">Potassium channel regulatory protein</fullName>
    </submittedName>
</protein>
<keyword evidence="2" id="KW-1185">Reference proteome</keyword>
<reference evidence="1 2" key="1">
    <citation type="submission" date="2024-08" db="EMBL/GenBank/DDBJ databases">
        <title>The draft genome of Apodemus speciosus.</title>
        <authorList>
            <person name="Nabeshima K."/>
            <person name="Suzuki S."/>
            <person name="Onuma M."/>
        </authorList>
    </citation>
    <scope>NUCLEOTIDE SEQUENCE [LARGE SCALE GENOMIC DNA]</scope>
    <source>
        <strain evidence="1">IB14-021</strain>
    </source>
</reference>
<dbReference type="GO" id="GO:0034220">
    <property type="term" value="P:monoatomic ion transmembrane transport"/>
    <property type="evidence" value="ECO:0007669"/>
    <property type="project" value="UniProtKB-KW"/>
</dbReference>
<gene>
    <name evidence="1" type="ORF">APTSU1_001421600</name>
</gene>
<evidence type="ECO:0000313" key="1">
    <source>
        <dbReference type="EMBL" id="GAB1298980.1"/>
    </source>
</evidence>
<accession>A0ABQ0FI86</accession>
<keyword evidence="1" id="KW-0407">Ion channel</keyword>
<name>A0ABQ0FI86_APOSI</name>
<comment type="caution">
    <text evidence="1">The sequence shown here is derived from an EMBL/GenBank/DDBJ whole genome shotgun (WGS) entry which is preliminary data.</text>
</comment>
<keyword evidence="1" id="KW-0813">Transport</keyword>
<proteinExistence type="predicted"/>